<dbReference type="InterPro" id="IPR015424">
    <property type="entry name" value="PyrdxlP-dep_Trfase"/>
</dbReference>
<evidence type="ECO:0000259" key="7">
    <source>
        <dbReference type="Pfam" id="PF00155"/>
    </source>
</evidence>
<sequence length="399" mass="43692">MATSSPFNYNSLYSQLSVPVVRGENRHAKYDFAVAYPDPETLPLEGLADSLKVALEREGKDLALYPVAAGLPALREWVAEKLARDRNMNVGVDDIVLTSGSGEAISMLIAALTDPGDVLLTEEYVYLGTLRAMRRFGADVRSVKCDDEGLIPEDLESTLATVAAEGKKVKFLYTIPAFQNPLGWTMSLERRVKTLEITGKYGVPVLEDDCYVDLRFEGEDVTSMHSMDDSGRVLYVGSFSKIVAPGVRLGYMVAPQEVIQRAMSFKGGGGVNQFAALAVQEFAKDSMYSHIQEQNDSLRVKRDAMLAALGENFGDAAQWSKPEGGLYVWLEMPEDIDLAAFQEQSFNEGVGYYNGTMFSPEGRGANCARLCFGHPTAETVSEGVAEMARIFERHGVLKG</sequence>
<dbReference type="InterPro" id="IPR050859">
    <property type="entry name" value="Class-I_PLP-dep_aminotransf"/>
</dbReference>
<protein>
    <submittedName>
        <fullName evidence="8">Aromatic-amino-acid aminotransferase 1</fullName>
    </submittedName>
</protein>
<keyword evidence="9" id="KW-1185">Reference proteome</keyword>
<keyword evidence="5" id="KW-0808">Transferase</keyword>
<reference evidence="8" key="1">
    <citation type="submission" date="2023-03" db="EMBL/GenBank/DDBJ databases">
        <authorList>
            <person name="Steffen K."/>
            <person name="Cardenas P."/>
        </authorList>
    </citation>
    <scope>NUCLEOTIDE SEQUENCE</scope>
</reference>
<dbReference type="SUPFAM" id="SSF53383">
    <property type="entry name" value="PLP-dependent transferases"/>
    <property type="match status" value="1"/>
</dbReference>
<name>A0AA35RPW9_GEOBA</name>
<comment type="caution">
    <text evidence="8">The sequence shown here is derived from an EMBL/GenBank/DDBJ whole genome shotgun (WGS) entry which is preliminary data.</text>
</comment>
<dbReference type="InterPro" id="IPR015422">
    <property type="entry name" value="PyrdxlP-dep_Trfase_small"/>
</dbReference>
<evidence type="ECO:0000256" key="2">
    <source>
        <dbReference type="ARBA" id="ARBA00007441"/>
    </source>
</evidence>
<dbReference type="Proteomes" id="UP001174909">
    <property type="component" value="Unassembled WGS sequence"/>
</dbReference>
<organism evidence="8 9">
    <name type="scientific">Geodia barretti</name>
    <name type="common">Barrett's horny sponge</name>
    <dbReference type="NCBI Taxonomy" id="519541"/>
    <lineage>
        <taxon>Eukaryota</taxon>
        <taxon>Metazoa</taxon>
        <taxon>Porifera</taxon>
        <taxon>Demospongiae</taxon>
        <taxon>Heteroscleromorpha</taxon>
        <taxon>Tetractinellida</taxon>
        <taxon>Astrophorina</taxon>
        <taxon>Geodiidae</taxon>
        <taxon>Geodia</taxon>
    </lineage>
</organism>
<dbReference type="EMBL" id="CASHTH010001420">
    <property type="protein sequence ID" value="CAI8015112.1"/>
    <property type="molecule type" value="Genomic_DNA"/>
</dbReference>
<accession>A0AA35RPW9</accession>
<keyword evidence="4 8" id="KW-0032">Aminotransferase</keyword>
<dbReference type="Gene3D" id="3.40.640.10">
    <property type="entry name" value="Type I PLP-dependent aspartate aminotransferase-like (Major domain)"/>
    <property type="match status" value="1"/>
</dbReference>
<dbReference type="PANTHER" id="PTHR42790:SF19">
    <property type="entry name" value="KYNURENINE_ALPHA-AMINOADIPATE AMINOTRANSFERASE, MITOCHONDRIAL"/>
    <property type="match status" value="1"/>
</dbReference>
<dbReference type="Gene3D" id="3.90.1150.10">
    <property type="entry name" value="Aspartate Aminotransferase, domain 1"/>
    <property type="match status" value="1"/>
</dbReference>
<comment type="similarity">
    <text evidence="2">Belongs to the class-I pyridoxal-phosphate-dependent aminotransferase family.</text>
</comment>
<dbReference type="AlphaFoldDB" id="A0AA35RPW9"/>
<dbReference type="FunFam" id="3.40.640.10:FF:000053">
    <property type="entry name" value="Aminotransferase, class I"/>
    <property type="match status" value="1"/>
</dbReference>
<comment type="subunit">
    <text evidence="3">Homodimer.</text>
</comment>
<dbReference type="GO" id="GO:0030170">
    <property type="term" value="F:pyridoxal phosphate binding"/>
    <property type="evidence" value="ECO:0007669"/>
    <property type="project" value="InterPro"/>
</dbReference>
<dbReference type="GO" id="GO:1901605">
    <property type="term" value="P:alpha-amino acid metabolic process"/>
    <property type="evidence" value="ECO:0007669"/>
    <property type="project" value="TreeGrafter"/>
</dbReference>
<dbReference type="PANTHER" id="PTHR42790">
    <property type="entry name" value="AMINOTRANSFERASE"/>
    <property type="match status" value="1"/>
</dbReference>
<proteinExistence type="inferred from homology"/>
<comment type="cofactor">
    <cofactor evidence="1">
        <name>pyridoxal 5'-phosphate</name>
        <dbReference type="ChEBI" id="CHEBI:597326"/>
    </cofactor>
</comment>
<dbReference type="GO" id="GO:0008483">
    <property type="term" value="F:transaminase activity"/>
    <property type="evidence" value="ECO:0007669"/>
    <property type="project" value="UniProtKB-KW"/>
</dbReference>
<evidence type="ECO:0000313" key="8">
    <source>
        <dbReference type="EMBL" id="CAI8015112.1"/>
    </source>
</evidence>
<evidence type="ECO:0000256" key="5">
    <source>
        <dbReference type="ARBA" id="ARBA00022679"/>
    </source>
</evidence>
<dbReference type="Pfam" id="PF00155">
    <property type="entry name" value="Aminotran_1_2"/>
    <property type="match status" value="1"/>
</dbReference>
<evidence type="ECO:0000256" key="6">
    <source>
        <dbReference type="ARBA" id="ARBA00022898"/>
    </source>
</evidence>
<dbReference type="CDD" id="cd00609">
    <property type="entry name" value="AAT_like"/>
    <property type="match status" value="1"/>
</dbReference>
<dbReference type="InterPro" id="IPR015421">
    <property type="entry name" value="PyrdxlP-dep_Trfase_major"/>
</dbReference>
<keyword evidence="6" id="KW-0663">Pyridoxal phosphate</keyword>
<evidence type="ECO:0000256" key="4">
    <source>
        <dbReference type="ARBA" id="ARBA00022576"/>
    </source>
</evidence>
<evidence type="ECO:0000313" key="9">
    <source>
        <dbReference type="Proteomes" id="UP001174909"/>
    </source>
</evidence>
<evidence type="ECO:0000256" key="1">
    <source>
        <dbReference type="ARBA" id="ARBA00001933"/>
    </source>
</evidence>
<gene>
    <name evidence="8" type="ORF">GBAR_LOCUS9408</name>
</gene>
<dbReference type="InterPro" id="IPR004839">
    <property type="entry name" value="Aminotransferase_I/II_large"/>
</dbReference>
<evidence type="ECO:0000256" key="3">
    <source>
        <dbReference type="ARBA" id="ARBA00011738"/>
    </source>
</evidence>
<feature type="domain" description="Aminotransferase class I/classII large" evidence="7">
    <location>
        <begin position="54"/>
        <end position="381"/>
    </location>
</feature>